<dbReference type="InterPro" id="IPR011009">
    <property type="entry name" value="Kinase-like_dom_sf"/>
</dbReference>
<dbReference type="AlphaFoldDB" id="X1H284"/>
<dbReference type="Gene3D" id="1.10.510.10">
    <property type="entry name" value="Transferase(Phosphotransferase) domain 1"/>
    <property type="match status" value="1"/>
</dbReference>
<dbReference type="PANTHER" id="PTHR24363:SF0">
    <property type="entry name" value="SERINE_THREONINE KINASE LIKE DOMAIN CONTAINING 1"/>
    <property type="match status" value="1"/>
</dbReference>
<evidence type="ECO:0000256" key="1">
    <source>
        <dbReference type="ARBA" id="ARBA00012513"/>
    </source>
</evidence>
<sequence length="175" mass="20432">MYGMRKFIPEQILKNRLKILATLNVTNMSRIYIAEDIRTGVKVIVKQPNYEDDPKKDIIKTEGLKTEASILKKLDHPNIVKYIDYETKPWDHLILQFIKGNNLLEIQTQSRLELTYVKEYILGLLEILEYLHTNGIIHRDITPRNFLCEDSLTIIDFGIAQDTSIDYKSKAYKMG</sequence>
<comment type="caution">
    <text evidence="10">The sequence shown here is derived from an EMBL/GenBank/DDBJ whole genome shotgun (WGS) entry which is preliminary data.</text>
</comment>
<comment type="catalytic activity">
    <reaction evidence="8">
        <text>L-seryl-[protein] + ATP = O-phospho-L-seryl-[protein] + ADP + H(+)</text>
        <dbReference type="Rhea" id="RHEA:17989"/>
        <dbReference type="Rhea" id="RHEA-COMP:9863"/>
        <dbReference type="Rhea" id="RHEA-COMP:11604"/>
        <dbReference type="ChEBI" id="CHEBI:15378"/>
        <dbReference type="ChEBI" id="CHEBI:29999"/>
        <dbReference type="ChEBI" id="CHEBI:30616"/>
        <dbReference type="ChEBI" id="CHEBI:83421"/>
        <dbReference type="ChEBI" id="CHEBI:456216"/>
        <dbReference type="EC" id="2.7.11.1"/>
    </reaction>
</comment>
<dbReference type="InterPro" id="IPR008266">
    <property type="entry name" value="Tyr_kinase_AS"/>
</dbReference>
<dbReference type="PANTHER" id="PTHR24363">
    <property type="entry name" value="SERINE/THREONINE PROTEIN KINASE"/>
    <property type="match status" value="1"/>
</dbReference>
<organism evidence="10">
    <name type="scientific">marine sediment metagenome</name>
    <dbReference type="NCBI Taxonomy" id="412755"/>
    <lineage>
        <taxon>unclassified sequences</taxon>
        <taxon>metagenomes</taxon>
        <taxon>ecological metagenomes</taxon>
    </lineage>
</organism>
<evidence type="ECO:0000256" key="7">
    <source>
        <dbReference type="ARBA" id="ARBA00047899"/>
    </source>
</evidence>
<dbReference type="InterPro" id="IPR000719">
    <property type="entry name" value="Prot_kinase_dom"/>
</dbReference>
<dbReference type="EMBL" id="BARU01031762">
    <property type="protein sequence ID" value="GAH63512.1"/>
    <property type="molecule type" value="Genomic_DNA"/>
</dbReference>
<dbReference type="GO" id="GO:0005524">
    <property type="term" value="F:ATP binding"/>
    <property type="evidence" value="ECO:0007669"/>
    <property type="project" value="UniProtKB-KW"/>
</dbReference>
<accession>X1H284</accession>
<gene>
    <name evidence="10" type="ORF">S03H2_50188</name>
</gene>
<dbReference type="GO" id="GO:0004674">
    <property type="term" value="F:protein serine/threonine kinase activity"/>
    <property type="evidence" value="ECO:0007669"/>
    <property type="project" value="UniProtKB-KW"/>
</dbReference>
<keyword evidence="2" id="KW-0723">Serine/threonine-protein kinase</keyword>
<keyword evidence="4" id="KW-0547">Nucleotide-binding</keyword>
<reference evidence="10" key="1">
    <citation type="journal article" date="2014" name="Front. Microbiol.">
        <title>High frequency of phylogenetically diverse reductive dehalogenase-homologous genes in deep subseafloor sedimentary metagenomes.</title>
        <authorList>
            <person name="Kawai M."/>
            <person name="Futagami T."/>
            <person name="Toyoda A."/>
            <person name="Takaki Y."/>
            <person name="Nishi S."/>
            <person name="Hori S."/>
            <person name="Arai W."/>
            <person name="Tsubouchi T."/>
            <person name="Morono Y."/>
            <person name="Uchiyama I."/>
            <person name="Ito T."/>
            <person name="Fujiyama A."/>
            <person name="Inagaki F."/>
            <person name="Takami H."/>
        </authorList>
    </citation>
    <scope>NUCLEOTIDE SEQUENCE</scope>
    <source>
        <strain evidence="10">Expedition CK06-06</strain>
    </source>
</reference>
<evidence type="ECO:0000313" key="10">
    <source>
        <dbReference type="EMBL" id="GAH63512.1"/>
    </source>
</evidence>
<feature type="domain" description="Protein kinase" evidence="9">
    <location>
        <begin position="17"/>
        <end position="175"/>
    </location>
</feature>
<dbReference type="PROSITE" id="PS00109">
    <property type="entry name" value="PROTEIN_KINASE_TYR"/>
    <property type="match status" value="1"/>
</dbReference>
<evidence type="ECO:0000256" key="8">
    <source>
        <dbReference type="ARBA" id="ARBA00048679"/>
    </source>
</evidence>
<feature type="non-terminal residue" evidence="10">
    <location>
        <position position="175"/>
    </location>
</feature>
<dbReference type="SMART" id="SM00220">
    <property type="entry name" value="S_TKc"/>
    <property type="match status" value="1"/>
</dbReference>
<protein>
    <recommendedName>
        <fullName evidence="1">non-specific serine/threonine protein kinase</fullName>
        <ecNumber evidence="1">2.7.11.1</ecNumber>
    </recommendedName>
</protein>
<evidence type="ECO:0000256" key="5">
    <source>
        <dbReference type="ARBA" id="ARBA00022777"/>
    </source>
</evidence>
<proteinExistence type="predicted"/>
<keyword evidence="5" id="KW-0418">Kinase</keyword>
<evidence type="ECO:0000256" key="6">
    <source>
        <dbReference type="ARBA" id="ARBA00022840"/>
    </source>
</evidence>
<keyword evidence="3" id="KW-0808">Transferase</keyword>
<dbReference type="PROSITE" id="PS50011">
    <property type="entry name" value="PROTEIN_KINASE_DOM"/>
    <property type="match status" value="1"/>
</dbReference>
<evidence type="ECO:0000256" key="2">
    <source>
        <dbReference type="ARBA" id="ARBA00022527"/>
    </source>
</evidence>
<dbReference type="EC" id="2.7.11.1" evidence="1"/>
<name>X1H284_9ZZZZ</name>
<comment type="catalytic activity">
    <reaction evidence="7">
        <text>L-threonyl-[protein] + ATP = O-phospho-L-threonyl-[protein] + ADP + H(+)</text>
        <dbReference type="Rhea" id="RHEA:46608"/>
        <dbReference type="Rhea" id="RHEA-COMP:11060"/>
        <dbReference type="Rhea" id="RHEA-COMP:11605"/>
        <dbReference type="ChEBI" id="CHEBI:15378"/>
        <dbReference type="ChEBI" id="CHEBI:30013"/>
        <dbReference type="ChEBI" id="CHEBI:30616"/>
        <dbReference type="ChEBI" id="CHEBI:61977"/>
        <dbReference type="ChEBI" id="CHEBI:456216"/>
        <dbReference type="EC" id="2.7.11.1"/>
    </reaction>
</comment>
<dbReference type="Pfam" id="PF00069">
    <property type="entry name" value="Pkinase"/>
    <property type="match status" value="1"/>
</dbReference>
<evidence type="ECO:0000259" key="9">
    <source>
        <dbReference type="PROSITE" id="PS50011"/>
    </source>
</evidence>
<evidence type="ECO:0000256" key="4">
    <source>
        <dbReference type="ARBA" id="ARBA00022741"/>
    </source>
</evidence>
<keyword evidence="6" id="KW-0067">ATP-binding</keyword>
<dbReference type="SUPFAM" id="SSF56112">
    <property type="entry name" value="Protein kinase-like (PK-like)"/>
    <property type="match status" value="1"/>
</dbReference>
<evidence type="ECO:0000256" key="3">
    <source>
        <dbReference type="ARBA" id="ARBA00022679"/>
    </source>
</evidence>